<keyword evidence="8 11" id="KW-0175">Coiled coil</keyword>
<comment type="function">
    <text evidence="11">Catalyzes the attachment of valine to tRNA(Val). As ValRS can inadvertently accommodate and process structurally similar amino acids such as threonine, to avoid such errors, it has a 'posttransfer' editing activity that hydrolyzes mischarged Thr-tRNA(Val) in a tRNA-dependent manner.</text>
</comment>
<feature type="short sequence motif" description="'HIGH' region" evidence="11">
    <location>
        <begin position="46"/>
        <end position="56"/>
    </location>
</feature>
<keyword evidence="7 11" id="KW-0648">Protein biosynthesis</keyword>
<feature type="domain" description="Methionyl/Valyl/Leucyl/Isoleucyl-tRNA synthetase anticodon-binding" evidence="13">
    <location>
        <begin position="612"/>
        <end position="761"/>
    </location>
</feature>
<dbReference type="SUPFAM" id="SSF52374">
    <property type="entry name" value="Nucleotidylyl transferase"/>
    <property type="match status" value="1"/>
</dbReference>
<dbReference type="InterPro" id="IPR010978">
    <property type="entry name" value="tRNA-bd_arm"/>
</dbReference>
<protein>
    <recommendedName>
        <fullName evidence="11">Valine--tRNA ligase</fullName>
        <ecNumber evidence="11">6.1.1.9</ecNumber>
    </recommendedName>
    <alternativeName>
        <fullName evidence="11">Valyl-tRNA synthetase</fullName>
        <shortName evidence="11">ValRS</shortName>
    </alternativeName>
</protein>
<dbReference type="InterPro" id="IPR009008">
    <property type="entry name" value="Val/Leu/Ile-tRNA-synth_edit"/>
</dbReference>
<comment type="domain">
    <text evidence="11">ValRS has two distinct active sites: one for aminoacylation and one for editing. The misactivated threonine is translocated from the active site to the editing site.</text>
</comment>
<dbReference type="InterPro" id="IPR037118">
    <property type="entry name" value="Val-tRNA_synth_C_sf"/>
</dbReference>
<evidence type="ECO:0000313" key="16">
    <source>
        <dbReference type="Proteomes" id="UP000192611"/>
    </source>
</evidence>
<dbReference type="Proteomes" id="UP000192611">
    <property type="component" value="Unassembled WGS sequence"/>
</dbReference>
<dbReference type="CDD" id="cd00817">
    <property type="entry name" value="ValRS_core"/>
    <property type="match status" value="1"/>
</dbReference>
<dbReference type="NCBIfam" id="TIGR00422">
    <property type="entry name" value="valS"/>
    <property type="match status" value="1"/>
</dbReference>
<evidence type="ECO:0000256" key="6">
    <source>
        <dbReference type="ARBA" id="ARBA00022840"/>
    </source>
</evidence>
<keyword evidence="4 11" id="KW-0436">Ligase</keyword>
<evidence type="ECO:0000256" key="1">
    <source>
        <dbReference type="ARBA" id="ARBA00004496"/>
    </source>
</evidence>
<dbReference type="PANTHER" id="PTHR11946:SF93">
    <property type="entry name" value="VALINE--TRNA LIGASE, CHLOROPLASTIC_MITOCHONDRIAL 2"/>
    <property type="match status" value="1"/>
</dbReference>
<comment type="catalytic activity">
    <reaction evidence="10 11">
        <text>tRNA(Val) + L-valine + ATP = L-valyl-tRNA(Val) + AMP + diphosphate</text>
        <dbReference type="Rhea" id="RHEA:10704"/>
        <dbReference type="Rhea" id="RHEA-COMP:9672"/>
        <dbReference type="Rhea" id="RHEA-COMP:9708"/>
        <dbReference type="ChEBI" id="CHEBI:30616"/>
        <dbReference type="ChEBI" id="CHEBI:33019"/>
        <dbReference type="ChEBI" id="CHEBI:57762"/>
        <dbReference type="ChEBI" id="CHEBI:78442"/>
        <dbReference type="ChEBI" id="CHEBI:78537"/>
        <dbReference type="ChEBI" id="CHEBI:456215"/>
        <dbReference type="EC" id="6.1.1.9"/>
    </reaction>
</comment>
<evidence type="ECO:0000259" key="13">
    <source>
        <dbReference type="Pfam" id="PF08264"/>
    </source>
</evidence>
<proteinExistence type="inferred from homology"/>
<dbReference type="InterPro" id="IPR002303">
    <property type="entry name" value="Valyl-tRNA_ligase"/>
</dbReference>
<dbReference type="Gene3D" id="1.10.730.10">
    <property type="entry name" value="Isoleucyl-tRNA Synthetase, Domain 1"/>
    <property type="match status" value="1"/>
</dbReference>
<accession>A0A1W9S183</accession>
<dbReference type="SUPFAM" id="SSF46589">
    <property type="entry name" value="tRNA-binding arm"/>
    <property type="match status" value="1"/>
</dbReference>
<evidence type="ECO:0000256" key="2">
    <source>
        <dbReference type="ARBA" id="ARBA00011245"/>
    </source>
</evidence>
<dbReference type="SUPFAM" id="SSF50677">
    <property type="entry name" value="ValRS/IleRS/LeuRS editing domain"/>
    <property type="match status" value="1"/>
</dbReference>
<dbReference type="GO" id="GO:0004832">
    <property type="term" value="F:valine-tRNA ligase activity"/>
    <property type="evidence" value="ECO:0007669"/>
    <property type="project" value="UniProtKB-UniRule"/>
</dbReference>
<dbReference type="InterPro" id="IPR001412">
    <property type="entry name" value="aa-tRNA-synth_I_CS"/>
</dbReference>
<name>A0A1W9S183_9BACT</name>
<dbReference type="InterPro" id="IPR019499">
    <property type="entry name" value="Val-tRNA_synth_tRNA-bd"/>
</dbReference>
<dbReference type="PANTHER" id="PTHR11946">
    <property type="entry name" value="VALYL-TRNA SYNTHETASES"/>
    <property type="match status" value="1"/>
</dbReference>
<comment type="caution">
    <text evidence="11">Lacks conserved residue(s) required for the propagation of feature annotation.</text>
</comment>
<evidence type="ECO:0000259" key="12">
    <source>
        <dbReference type="Pfam" id="PF00133"/>
    </source>
</evidence>
<dbReference type="InterPro" id="IPR002300">
    <property type="entry name" value="aa-tRNA-synth_Ia"/>
</dbReference>
<dbReference type="InterPro" id="IPR009080">
    <property type="entry name" value="tRNAsynth_Ia_anticodon-bd"/>
</dbReference>
<evidence type="ECO:0000256" key="8">
    <source>
        <dbReference type="ARBA" id="ARBA00023054"/>
    </source>
</evidence>
<feature type="domain" description="Aminoacyl-tRNA synthetase class Ia" evidence="12">
    <location>
        <begin position="17"/>
        <end position="569"/>
    </location>
</feature>
<evidence type="ECO:0000256" key="5">
    <source>
        <dbReference type="ARBA" id="ARBA00022741"/>
    </source>
</evidence>
<keyword evidence="6 11" id="KW-0067">ATP-binding</keyword>
<evidence type="ECO:0000256" key="7">
    <source>
        <dbReference type="ARBA" id="ARBA00022917"/>
    </source>
</evidence>
<dbReference type="AlphaFoldDB" id="A0A1W9S183"/>
<dbReference type="Pfam" id="PF08264">
    <property type="entry name" value="Anticodon_1"/>
    <property type="match status" value="1"/>
</dbReference>
<dbReference type="CDD" id="cd07962">
    <property type="entry name" value="Anticodon_Ia_Val"/>
    <property type="match status" value="1"/>
</dbReference>
<comment type="similarity">
    <text evidence="11">Belongs to the class-I aminoacyl-tRNA synthetase family. ValS type 1 subfamily.</text>
</comment>
<dbReference type="InterPro" id="IPR014729">
    <property type="entry name" value="Rossmann-like_a/b/a_fold"/>
</dbReference>
<dbReference type="InterPro" id="IPR013155">
    <property type="entry name" value="M/V/L/I-tRNA-synth_anticd-bd"/>
</dbReference>
<evidence type="ECO:0000313" key="15">
    <source>
        <dbReference type="EMBL" id="OQX90445.1"/>
    </source>
</evidence>
<feature type="coiled-coil region" evidence="11">
    <location>
        <begin position="817"/>
        <end position="851"/>
    </location>
</feature>
<evidence type="ECO:0000259" key="14">
    <source>
        <dbReference type="Pfam" id="PF10458"/>
    </source>
</evidence>
<dbReference type="EMBL" id="NATQ01000053">
    <property type="protein sequence ID" value="OQX90445.1"/>
    <property type="molecule type" value="Genomic_DNA"/>
</dbReference>
<comment type="domain">
    <text evidence="11">The C-terminal coiled-coil domain is crucial for aminoacylation activity.</text>
</comment>
<evidence type="ECO:0000256" key="10">
    <source>
        <dbReference type="ARBA" id="ARBA00047552"/>
    </source>
</evidence>
<keyword evidence="5 11" id="KW-0547">Nucleotide-binding</keyword>
<dbReference type="Gene3D" id="2.170.220.10">
    <property type="match status" value="1"/>
</dbReference>
<dbReference type="GO" id="GO:0005524">
    <property type="term" value="F:ATP binding"/>
    <property type="evidence" value="ECO:0007669"/>
    <property type="project" value="UniProtKB-UniRule"/>
</dbReference>
<comment type="subunit">
    <text evidence="2 11">Monomer.</text>
</comment>
<reference evidence="16" key="1">
    <citation type="submission" date="2017-03" db="EMBL/GenBank/DDBJ databases">
        <title>Novel pathways for hydrocarbon cycling and metabolic interdependencies in hydrothermal sediment communities.</title>
        <authorList>
            <person name="Dombrowski N."/>
            <person name="Seitz K."/>
            <person name="Teske A."/>
            <person name="Baker B."/>
        </authorList>
    </citation>
    <scope>NUCLEOTIDE SEQUENCE [LARGE SCALE GENOMIC DNA]</scope>
</reference>
<sequence>MPEIIPERYDPQEVEQKWYSMWLAEGLFHADVKSTKKPYTILIPPPNITGALHMGHALVNSIQDFLIRRARMLGYEALWIPGIDHAGIATENKVEQYLASMGIFRDKITRERFIKSAWEWKDRYGGVIIKQLKRLGCSCDWDRMAFTLDEKRQKAVNTAFLRYYNEGLIYRGKYIVNWCPRCRTTISDLEVEYDERDAKLYYISYPLIDDKGNKTQNGIVVATTRPETMLGDMAVAVNPLDKRYSDVKGAFLELPLVGRRIPVITDDAVEMEFGTGAVKITPAHDPDDYEIALRHNIEPLVIMDEGAMINGNGGVYEGLTREEARKKIVEDLEKEGLLVKVEDYHHSVGRCCRCQTDIEPYLSEQWFIKMEPLAKLVIDAINKGKVRFVPDRWTRICLSWLENARDWCISRQLWWGHRIPIWYCDECGEVIVSVEKPTRCTKCESSKLHQDEDVLDTWFSSALWPISTMGWPDVGDDFEKFYPTDVLVTASDIIYLWVARMIVSGLKFVGEVPFHTVYINTTIQDEEGRRMSRTHGTGIDPMEFIESIGADAVRFTMATIATQTQSIRFSADKFDIGKYFTNKIWNAARFLLMNVDENITGVNDFTPERVEDIWIMDGLNGLIEEVNRGYEEYRFNDLAGRLYDFFWHSYCDWYLELIKNRFYRPENEDERLSAQRCALYVMDGWLRLMHPIMPHITEEIYSRLPHTSGYIILAQWPEVKEIGDVISAREELEFITEVIRSIRNLRTEINVPPSKEVDVLIIPEGDKYREMTERNAEHITTLAKVADLDIKMSASKPKMAISSVVAGASVYLLFEGIVDADKELKRLTRTYKKLEEEKRKLTLKLENENFMTKAPKNVIDDVVRHLEEVDRKMLRIGEHINKLRGENN</sequence>
<dbReference type="PROSITE" id="PS00178">
    <property type="entry name" value="AA_TRNA_LIGASE_I"/>
    <property type="match status" value="1"/>
</dbReference>
<dbReference type="NCBIfam" id="NF004349">
    <property type="entry name" value="PRK05729.1"/>
    <property type="match status" value="1"/>
</dbReference>
<dbReference type="Gene3D" id="1.10.287.380">
    <property type="entry name" value="Valyl-tRNA synthetase, C-terminal domain"/>
    <property type="match status" value="1"/>
</dbReference>
<dbReference type="HAMAP" id="MF_02004">
    <property type="entry name" value="Val_tRNA_synth_type1"/>
    <property type="match status" value="1"/>
</dbReference>
<dbReference type="Pfam" id="PF00133">
    <property type="entry name" value="tRNA-synt_1"/>
    <property type="match status" value="1"/>
</dbReference>
<evidence type="ECO:0000256" key="3">
    <source>
        <dbReference type="ARBA" id="ARBA00022490"/>
    </source>
</evidence>
<dbReference type="FunFam" id="3.40.50.620:FF:000032">
    <property type="entry name" value="Valine--tRNA ligase"/>
    <property type="match status" value="1"/>
</dbReference>
<keyword evidence="9 11" id="KW-0030">Aminoacyl-tRNA synthetase</keyword>
<keyword evidence="3 11" id="KW-0963">Cytoplasm</keyword>
<evidence type="ECO:0000256" key="4">
    <source>
        <dbReference type="ARBA" id="ARBA00022598"/>
    </source>
</evidence>
<gene>
    <name evidence="11" type="primary">valS</name>
    <name evidence="15" type="ORF">B6D57_03125</name>
</gene>
<dbReference type="GO" id="GO:0006438">
    <property type="term" value="P:valyl-tRNA aminoacylation"/>
    <property type="evidence" value="ECO:0007669"/>
    <property type="project" value="UniProtKB-UniRule"/>
</dbReference>
<dbReference type="GO" id="GO:0002161">
    <property type="term" value="F:aminoacyl-tRNA deacylase activity"/>
    <property type="evidence" value="ECO:0007669"/>
    <property type="project" value="InterPro"/>
</dbReference>
<dbReference type="EC" id="6.1.1.9" evidence="11"/>
<dbReference type="SUPFAM" id="SSF47323">
    <property type="entry name" value="Anticodon-binding domain of a subclass of class I aminoacyl-tRNA synthetases"/>
    <property type="match status" value="1"/>
</dbReference>
<evidence type="ECO:0000256" key="11">
    <source>
        <dbReference type="HAMAP-Rule" id="MF_02004"/>
    </source>
</evidence>
<dbReference type="PRINTS" id="PR00986">
    <property type="entry name" value="TRNASYNTHVAL"/>
</dbReference>
<comment type="caution">
    <text evidence="15">The sequence shown here is derived from an EMBL/GenBank/DDBJ whole genome shotgun (WGS) entry which is preliminary data.</text>
</comment>
<comment type="subcellular location">
    <subcellularLocation>
        <location evidence="1 11">Cytoplasm</location>
    </subcellularLocation>
</comment>
<dbReference type="GO" id="GO:0005829">
    <property type="term" value="C:cytosol"/>
    <property type="evidence" value="ECO:0007669"/>
    <property type="project" value="TreeGrafter"/>
</dbReference>
<evidence type="ECO:0000256" key="9">
    <source>
        <dbReference type="ARBA" id="ARBA00023146"/>
    </source>
</evidence>
<dbReference type="FunFam" id="3.40.50.620:FF:000098">
    <property type="entry name" value="Valine--tRNA ligase"/>
    <property type="match status" value="1"/>
</dbReference>
<organism evidence="15 16">
    <name type="scientific">Candidatus Coatesbacteria bacterium 4484_99</name>
    <dbReference type="NCBI Taxonomy" id="1970774"/>
    <lineage>
        <taxon>Bacteria</taxon>
        <taxon>Candidatus Coatesiibacteriota</taxon>
    </lineage>
</organism>
<dbReference type="Gene3D" id="3.90.740.10">
    <property type="entry name" value="Valyl/Leucyl/Isoleucyl-tRNA synthetase, editing domain"/>
    <property type="match status" value="1"/>
</dbReference>
<dbReference type="Pfam" id="PF10458">
    <property type="entry name" value="Val_tRNA-synt_C"/>
    <property type="match status" value="1"/>
</dbReference>
<dbReference type="InterPro" id="IPR033705">
    <property type="entry name" value="Anticodon_Ia_Val"/>
</dbReference>
<feature type="domain" description="Valyl-tRNA synthetase tRNA-binding arm" evidence="14">
    <location>
        <begin position="819"/>
        <end position="883"/>
    </location>
</feature>
<dbReference type="Gene3D" id="3.40.50.620">
    <property type="entry name" value="HUPs"/>
    <property type="match status" value="2"/>
</dbReference>